<gene>
    <name evidence="4" type="ORF">GCM10022292_14410</name>
</gene>
<keyword evidence="1" id="KW-0732">Signal</keyword>
<evidence type="ECO:0000256" key="2">
    <source>
        <dbReference type="ARBA" id="ARBA00023157"/>
    </source>
</evidence>
<comment type="caution">
    <text evidence="4">The sequence shown here is derived from an EMBL/GenBank/DDBJ whole genome shotgun (WGS) entry which is preliminary data.</text>
</comment>
<dbReference type="Pfam" id="PF18962">
    <property type="entry name" value="Por_Secre_tail"/>
    <property type="match status" value="1"/>
</dbReference>
<evidence type="ECO:0000259" key="3">
    <source>
        <dbReference type="SMART" id="SM00560"/>
    </source>
</evidence>
<evidence type="ECO:0000256" key="1">
    <source>
        <dbReference type="ARBA" id="ARBA00022729"/>
    </source>
</evidence>
<name>A0ABP8CSN0_9FLAO</name>
<reference evidence="5" key="1">
    <citation type="journal article" date="2019" name="Int. J. Syst. Evol. Microbiol.">
        <title>The Global Catalogue of Microorganisms (GCM) 10K type strain sequencing project: providing services to taxonomists for standard genome sequencing and annotation.</title>
        <authorList>
            <consortium name="The Broad Institute Genomics Platform"/>
            <consortium name="The Broad Institute Genome Sequencing Center for Infectious Disease"/>
            <person name="Wu L."/>
            <person name="Ma J."/>
        </authorList>
    </citation>
    <scope>NUCLEOTIDE SEQUENCE [LARGE SCALE GENOMIC DNA]</scope>
    <source>
        <strain evidence="5">JCM 17633</strain>
    </source>
</reference>
<keyword evidence="5" id="KW-1185">Reference proteome</keyword>
<dbReference type="NCBIfam" id="TIGR04183">
    <property type="entry name" value="Por_Secre_tail"/>
    <property type="match status" value="1"/>
</dbReference>
<dbReference type="EMBL" id="BAABCB010000015">
    <property type="protein sequence ID" value="GAA4242768.1"/>
    <property type="molecule type" value="Genomic_DNA"/>
</dbReference>
<dbReference type="InterPro" id="IPR006558">
    <property type="entry name" value="LamG-like"/>
</dbReference>
<evidence type="ECO:0000313" key="4">
    <source>
        <dbReference type="EMBL" id="GAA4242768.1"/>
    </source>
</evidence>
<organism evidence="4 5">
    <name type="scientific">Winogradskyella damuponensis</name>
    <dbReference type="NCBI Taxonomy" id="943939"/>
    <lineage>
        <taxon>Bacteria</taxon>
        <taxon>Pseudomonadati</taxon>
        <taxon>Bacteroidota</taxon>
        <taxon>Flavobacteriia</taxon>
        <taxon>Flavobacteriales</taxon>
        <taxon>Flavobacteriaceae</taxon>
        <taxon>Winogradskyella</taxon>
    </lineage>
</organism>
<dbReference type="Proteomes" id="UP001501682">
    <property type="component" value="Unassembled WGS sequence"/>
</dbReference>
<protein>
    <recommendedName>
        <fullName evidence="3">LamG-like jellyroll fold domain-containing protein</fullName>
    </recommendedName>
</protein>
<dbReference type="InterPro" id="IPR013320">
    <property type="entry name" value="ConA-like_dom_sf"/>
</dbReference>
<keyword evidence="2" id="KW-1015">Disulfide bond</keyword>
<proteinExistence type="predicted"/>
<dbReference type="SMART" id="SM00560">
    <property type="entry name" value="LamGL"/>
    <property type="match status" value="1"/>
</dbReference>
<dbReference type="InterPro" id="IPR026444">
    <property type="entry name" value="Secre_tail"/>
</dbReference>
<dbReference type="SUPFAM" id="SSF49899">
    <property type="entry name" value="Concanavalin A-like lectins/glucanases"/>
    <property type="match status" value="1"/>
</dbReference>
<dbReference type="Pfam" id="PF13385">
    <property type="entry name" value="Laminin_G_3"/>
    <property type="match status" value="1"/>
</dbReference>
<accession>A0ABP8CSN0</accession>
<sequence>MYAFNAFSYNTLITDNKISEYEDCNDKDNNSDFTDTFNTTSISSEPPVDIDGKFQLYFDGVDDYVEDASLLSGWQEVSLMAWVKIDPSGPMFQTIVGQDNFSLLLVFNRLVVKTNGSSISTPMILPSNQWVHISATYSNIENRLKLYVNGEEVNNIYLNGGPLNTDSTPFYVGRRYYGPDEWHFKGHIDEVRLFNKALSNEQIQKIVYQEIENNGNVRGTEIPINISSLSWSNLIRYYRFDSYRGNITDNLTTPAIDTGTGATLHNIATSQIVPQSAPMPFVTQRSGSLDAAVENTADGVNGDDVITYDWSIVRVEHNNVTYSSRQTHLGLIINENDASSNPIEYHVTNDSELNVSWYLKLDGFIDLEGESQLVQGEDSILDSASIGKIERDQQGTADTYTYNYWSSPVKMQNSASNNFRVMDVMKDGSDPNNPININFSSSGYDGAATSPIKIADYWIWKYANLPTNTYSAWQHIRKTGTILPGEGFTMKGPGTGSITTPQNYVFSGKPNNGDINLTLAANNDYLVGNPYPSAIDAHEFIRDNGPTLDYDNTPVPDSTPLISGTLYFWNHWGGGSHYLQDYQGGYATYNFSGAVAAAYKGSNHPDVAPGGAPTKKPGRYIPIGQAFFVTGENPGTINFNNGQRVFKTEDNSSVFIRSAFNNTTPTSETNNTDDGDDRMKFRIGFNSVNTIRRQLLLTIDDNATPGVDWAYDGKLNETQIDDMFWVINTDAYIIQASNEADINTTYPLGIKTDMDGINSIMIDALENVPDDFNVYLHDIELDVYHDLRASNYDIFLNEGEYLDRFEITFGTPEQVLGIDDQIASHIDVLYSNTIEKIVLVNPNQLHVKSMTLYNMLGQSVYTINNIAQRNYSEYKISNLNVGTYIIKLQTETGSLVTKKVLIK</sequence>
<feature type="domain" description="LamG-like jellyroll fold" evidence="3">
    <location>
        <begin position="75"/>
        <end position="201"/>
    </location>
</feature>
<evidence type="ECO:0000313" key="5">
    <source>
        <dbReference type="Proteomes" id="UP001501682"/>
    </source>
</evidence>
<dbReference type="Gene3D" id="2.60.120.200">
    <property type="match status" value="1"/>
</dbReference>